<organism evidence="2 3">
    <name type="scientific">Araneus ventricosus</name>
    <name type="common">Orbweaver spider</name>
    <name type="synonym">Epeira ventricosa</name>
    <dbReference type="NCBI Taxonomy" id="182803"/>
    <lineage>
        <taxon>Eukaryota</taxon>
        <taxon>Metazoa</taxon>
        <taxon>Ecdysozoa</taxon>
        <taxon>Arthropoda</taxon>
        <taxon>Chelicerata</taxon>
        <taxon>Arachnida</taxon>
        <taxon>Araneae</taxon>
        <taxon>Araneomorphae</taxon>
        <taxon>Entelegynae</taxon>
        <taxon>Araneoidea</taxon>
        <taxon>Araneidae</taxon>
        <taxon>Araneus</taxon>
    </lineage>
</organism>
<accession>A0A4Y2PU65</accession>
<gene>
    <name evidence="2" type="ORF">AVEN_188359_1</name>
</gene>
<dbReference type="EMBL" id="BGPR01011930">
    <property type="protein sequence ID" value="GBN53676.1"/>
    <property type="molecule type" value="Genomic_DNA"/>
</dbReference>
<evidence type="ECO:0000256" key="1">
    <source>
        <dbReference type="SAM" id="MobiDB-lite"/>
    </source>
</evidence>
<sequence length="97" mass="11256">MPKEIRRRRRKYHDKPTANQGNVANPLRTINHRLPVTNGGKRSTEALWNTPWFVDFALLVRWRLTGNGELNSNTFRREQRMSLCSPKKPGFGSPRAV</sequence>
<keyword evidence="3" id="KW-1185">Reference proteome</keyword>
<dbReference type="Proteomes" id="UP000499080">
    <property type="component" value="Unassembled WGS sequence"/>
</dbReference>
<comment type="caution">
    <text evidence="2">The sequence shown here is derived from an EMBL/GenBank/DDBJ whole genome shotgun (WGS) entry which is preliminary data.</text>
</comment>
<dbReference type="AlphaFoldDB" id="A0A4Y2PU65"/>
<proteinExistence type="predicted"/>
<evidence type="ECO:0000313" key="2">
    <source>
        <dbReference type="EMBL" id="GBN53676.1"/>
    </source>
</evidence>
<name>A0A4Y2PU65_ARAVE</name>
<feature type="region of interest" description="Disordered" evidence="1">
    <location>
        <begin position="1"/>
        <end position="41"/>
    </location>
</feature>
<reference evidence="2 3" key="1">
    <citation type="journal article" date="2019" name="Sci. Rep.">
        <title>Orb-weaving spider Araneus ventricosus genome elucidates the spidroin gene catalogue.</title>
        <authorList>
            <person name="Kono N."/>
            <person name="Nakamura H."/>
            <person name="Ohtoshi R."/>
            <person name="Moran D.A.P."/>
            <person name="Shinohara A."/>
            <person name="Yoshida Y."/>
            <person name="Fujiwara M."/>
            <person name="Mori M."/>
            <person name="Tomita M."/>
            <person name="Arakawa K."/>
        </authorList>
    </citation>
    <scope>NUCLEOTIDE SEQUENCE [LARGE SCALE GENOMIC DNA]</scope>
</reference>
<feature type="compositionally biased region" description="Basic residues" evidence="1">
    <location>
        <begin position="1"/>
        <end position="13"/>
    </location>
</feature>
<evidence type="ECO:0000313" key="3">
    <source>
        <dbReference type="Proteomes" id="UP000499080"/>
    </source>
</evidence>
<protein>
    <submittedName>
        <fullName evidence="2">Uncharacterized protein</fullName>
    </submittedName>
</protein>